<sequence length="311" mass="34820">MFALNNNVFLCITGVIGVLATIAAGLLIHLCLFHAYISYLGITTYEYIRNYRGVPQRSSLPSNSEPIFTVHEYQNGTKHGSQCSSERSPDETQYQSVCHKLMNRSQGQNENQPGIAKPPDKSTFNQITTLKRVDGKNQLVVRKTCPGCRYCQMLKADPTLKEQIDAYKRKSARRKQNRRERGWRVCGTDAETRRNQVRPSRSMPASFSAGSISSASMPERSSSMTSLPSLPPPVRRQMQTVSLKELSEVLAAVQGPRVQRRPLPRRQLKRKSNPMSPALSPIHESGLSNPSTPHMAVRPRQAAWVPPPIAR</sequence>
<reference evidence="3" key="1">
    <citation type="submission" date="2022-01" db="EMBL/GenBank/DDBJ databases">
        <authorList>
            <person name="King R."/>
        </authorList>
    </citation>
    <scope>NUCLEOTIDE SEQUENCE</scope>
</reference>
<organism evidence="3 4">
    <name type="scientific">Nezara viridula</name>
    <name type="common">Southern green stink bug</name>
    <name type="synonym">Cimex viridulus</name>
    <dbReference type="NCBI Taxonomy" id="85310"/>
    <lineage>
        <taxon>Eukaryota</taxon>
        <taxon>Metazoa</taxon>
        <taxon>Ecdysozoa</taxon>
        <taxon>Arthropoda</taxon>
        <taxon>Hexapoda</taxon>
        <taxon>Insecta</taxon>
        <taxon>Pterygota</taxon>
        <taxon>Neoptera</taxon>
        <taxon>Paraneoptera</taxon>
        <taxon>Hemiptera</taxon>
        <taxon>Heteroptera</taxon>
        <taxon>Panheteroptera</taxon>
        <taxon>Pentatomomorpha</taxon>
        <taxon>Pentatomoidea</taxon>
        <taxon>Pentatomidae</taxon>
        <taxon>Pentatominae</taxon>
        <taxon>Nezara</taxon>
    </lineage>
</organism>
<dbReference type="OrthoDB" id="272303at2759"/>
<gene>
    <name evidence="3" type="ORF">NEZAVI_LOCUS12948</name>
</gene>
<evidence type="ECO:0000256" key="2">
    <source>
        <dbReference type="SAM" id="Phobius"/>
    </source>
</evidence>
<feature type="compositionally biased region" description="Basic residues" evidence="1">
    <location>
        <begin position="258"/>
        <end position="272"/>
    </location>
</feature>
<feature type="compositionally biased region" description="Low complexity" evidence="1">
    <location>
        <begin position="202"/>
        <end position="228"/>
    </location>
</feature>
<evidence type="ECO:0000256" key="1">
    <source>
        <dbReference type="SAM" id="MobiDB-lite"/>
    </source>
</evidence>
<feature type="region of interest" description="Disordered" evidence="1">
    <location>
        <begin position="257"/>
        <end position="311"/>
    </location>
</feature>
<evidence type="ECO:0000313" key="4">
    <source>
        <dbReference type="Proteomes" id="UP001152798"/>
    </source>
</evidence>
<keyword evidence="2" id="KW-0472">Membrane</keyword>
<evidence type="ECO:0008006" key="5">
    <source>
        <dbReference type="Google" id="ProtNLM"/>
    </source>
</evidence>
<name>A0A9P0MRJ7_NEZVI</name>
<feature type="transmembrane region" description="Helical" evidence="2">
    <location>
        <begin position="7"/>
        <end position="37"/>
    </location>
</feature>
<proteinExistence type="predicted"/>
<dbReference type="EMBL" id="OV725082">
    <property type="protein sequence ID" value="CAH1404558.1"/>
    <property type="molecule type" value="Genomic_DNA"/>
</dbReference>
<keyword evidence="2" id="KW-0812">Transmembrane</keyword>
<keyword evidence="4" id="KW-1185">Reference proteome</keyword>
<dbReference type="AlphaFoldDB" id="A0A9P0MRJ7"/>
<keyword evidence="2" id="KW-1133">Transmembrane helix</keyword>
<dbReference type="Proteomes" id="UP001152798">
    <property type="component" value="Chromosome 6"/>
</dbReference>
<feature type="region of interest" description="Disordered" evidence="1">
    <location>
        <begin position="188"/>
        <end position="234"/>
    </location>
</feature>
<accession>A0A9P0MRJ7</accession>
<protein>
    <recommendedName>
        <fullName evidence="5">Palmitoyltransferase</fullName>
    </recommendedName>
</protein>
<evidence type="ECO:0000313" key="3">
    <source>
        <dbReference type="EMBL" id="CAH1404558.1"/>
    </source>
</evidence>